<dbReference type="AlphaFoldDB" id="A0A506Y6Z1"/>
<keyword evidence="6" id="KW-1185">Reference proteome</keyword>
<protein>
    <submittedName>
        <fullName evidence="5">ABC transporter ATP-binding protein</fullName>
    </submittedName>
</protein>
<dbReference type="OrthoDB" id="9778572at2"/>
<dbReference type="PANTHER" id="PTHR24220:SF685">
    <property type="entry name" value="ABC TRANSPORTER RELATED"/>
    <property type="match status" value="1"/>
</dbReference>
<dbReference type="GO" id="GO:0098796">
    <property type="term" value="C:membrane protein complex"/>
    <property type="evidence" value="ECO:0007669"/>
    <property type="project" value="UniProtKB-ARBA"/>
</dbReference>
<dbReference type="PANTHER" id="PTHR24220">
    <property type="entry name" value="IMPORT ATP-BINDING PROTEIN"/>
    <property type="match status" value="1"/>
</dbReference>
<gene>
    <name evidence="5" type="ORF">FJ657_03815</name>
</gene>
<evidence type="ECO:0000256" key="1">
    <source>
        <dbReference type="ARBA" id="ARBA00022448"/>
    </source>
</evidence>
<evidence type="ECO:0000313" key="6">
    <source>
        <dbReference type="Proteomes" id="UP000316252"/>
    </source>
</evidence>
<dbReference type="InterPro" id="IPR015854">
    <property type="entry name" value="ABC_transpr_LolD-like"/>
</dbReference>
<dbReference type="SUPFAM" id="SSF52540">
    <property type="entry name" value="P-loop containing nucleoside triphosphate hydrolases"/>
    <property type="match status" value="1"/>
</dbReference>
<keyword evidence="2" id="KW-0547">Nucleotide-binding</keyword>
<comment type="caution">
    <text evidence="5">The sequence shown here is derived from an EMBL/GenBank/DDBJ whole genome shotgun (WGS) entry which is preliminary data.</text>
</comment>
<dbReference type="CDD" id="cd03255">
    <property type="entry name" value="ABC_MJ0796_LolCDE_FtsE"/>
    <property type="match status" value="1"/>
</dbReference>
<dbReference type="PROSITE" id="PS50893">
    <property type="entry name" value="ABC_TRANSPORTER_2"/>
    <property type="match status" value="1"/>
</dbReference>
<dbReference type="InterPro" id="IPR003439">
    <property type="entry name" value="ABC_transporter-like_ATP-bd"/>
</dbReference>
<reference evidence="5 6" key="1">
    <citation type="submission" date="2019-06" db="EMBL/GenBank/DDBJ databases">
        <authorList>
            <person name="Li F."/>
        </authorList>
    </citation>
    <scope>NUCLEOTIDE SEQUENCE [LARGE SCALE GENOMIC DNA]</scope>
    <source>
        <strain evidence="5 6">10F1D-1</strain>
    </source>
</reference>
<dbReference type="RefSeq" id="WP_141162312.1">
    <property type="nucleotide sequence ID" value="NZ_VHQG01000001.1"/>
</dbReference>
<dbReference type="Gene3D" id="3.40.50.300">
    <property type="entry name" value="P-loop containing nucleotide triphosphate hydrolases"/>
    <property type="match status" value="1"/>
</dbReference>
<feature type="domain" description="ABC transporter" evidence="4">
    <location>
        <begin position="6"/>
        <end position="220"/>
    </location>
</feature>
<keyword evidence="3 5" id="KW-0067">ATP-binding</keyword>
<dbReference type="GO" id="GO:0022857">
    <property type="term" value="F:transmembrane transporter activity"/>
    <property type="evidence" value="ECO:0007669"/>
    <property type="project" value="TreeGrafter"/>
</dbReference>
<evidence type="ECO:0000259" key="4">
    <source>
        <dbReference type="PROSITE" id="PS50893"/>
    </source>
</evidence>
<dbReference type="InterPro" id="IPR017911">
    <property type="entry name" value="MacB-like_ATP-bd"/>
</dbReference>
<dbReference type="GO" id="GO:0005524">
    <property type="term" value="F:ATP binding"/>
    <property type="evidence" value="ECO:0007669"/>
    <property type="project" value="UniProtKB-KW"/>
</dbReference>
<dbReference type="Proteomes" id="UP000316252">
    <property type="component" value="Unassembled WGS sequence"/>
</dbReference>
<dbReference type="FunFam" id="3.40.50.300:FF:000032">
    <property type="entry name" value="Export ABC transporter ATP-binding protein"/>
    <property type="match status" value="1"/>
</dbReference>
<sequence>MANSIAELTDVGRSYGAARVLDAVNLTLRTGESVAIIGPSGSGKSTLLSILGLLDTPSTGSYRLNGVEVAGAKARQRTQLRRSMIGFVFQAFHLVPHLTVRENVLFGMYAKGLTAVEDATTAEAQLAAVGLGHRMHALPSSLSGGEQQRTALARALAVRPTLLLCDEPTGNLDSKNSASVLNLLMDSVAVDRGLVIVTHDTAVADRCERVIQVADGRVSE</sequence>
<evidence type="ECO:0000256" key="2">
    <source>
        <dbReference type="ARBA" id="ARBA00022741"/>
    </source>
</evidence>
<dbReference type="SMART" id="SM00382">
    <property type="entry name" value="AAA"/>
    <property type="match status" value="1"/>
</dbReference>
<keyword evidence="1" id="KW-0813">Transport</keyword>
<name>A0A506Y6Z1_9MICO</name>
<evidence type="ECO:0000256" key="3">
    <source>
        <dbReference type="ARBA" id="ARBA00022840"/>
    </source>
</evidence>
<dbReference type="InterPro" id="IPR027417">
    <property type="entry name" value="P-loop_NTPase"/>
</dbReference>
<proteinExistence type="predicted"/>
<dbReference type="EMBL" id="VHQG01000001">
    <property type="protein sequence ID" value="TPW77785.1"/>
    <property type="molecule type" value="Genomic_DNA"/>
</dbReference>
<dbReference type="GO" id="GO:0016887">
    <property type="term" value="F:ATP hydrolysis activity"/>
    <property type="evidence" value="ECO:0007669"/>
    <property type="project" value="InterPro"/>
</dbReference>
<dbReference type="InterPro" id="IPR003593">
    <property type="entry name" value="AAA+_ATPase"/>
</dbReference>
<organism evidence="5 6">
    <name type="scientific">Schumannella soli</name>
    <dbReference type="NCBI Taxonomy" id="2590779"/>
    <lineage>
        <taxon>Bacteria</taxon>
        <taxon>Bacillati</taxon>
        <taxon>Actinomycetota</taxon>
        <taxon>Actinomycetes</taxon>
        <taxon>Micrococcales</taxon>
        <taxon>Microbacteriaceae</taxon>
        <taxon>Schumannella</taxon>
    </lineage>
</organism>
<accession>A0A506Y6Z1</accession>
<dbReference type="Pfam" id="PF00005">
    <property type="entry name" value="ABC_tran"/>
    <property type="match status" value="1"/>
</dbReference>
<dbReference type="GO" id="GO:0005886">
    <property type="term" value="C:plasma membrane"/>
    <property type="evidence" value="ECO:0007669"/>
    <property type="project" value="TreeGrafter"/>
</dbReference>
<evidence type="ECO:0000313" key="5">
    <source>
        <dbReference type="EMBL" id="TPW77785.1"/>
    </source>
</evidence>